<dbReference type="CDD" id="cd00038">
    <property type="entry name" value="CAP_ED"/>
    <property type="match status" value="1"/>
</dbReference>
<reference evidence="7" key="1">
    <citation type="submission" date="2018-08" db="EMBL/GenBank/DDBJ databases">
        <authorList>
            <person name="Im W.T."/>
        </authorList>
    </citation>
    <scope>NUCLEOTIDE SEQUENCE [LARGE SCALE GENOMIC DNA]</scope>
    <source>
        <strain evidence="7">LA-28</strain>
    </source>
</reference>
<dbReference type="Gene3D" id="1.10.10.10">
    <property type="entry name" value="Winged helix-like DNA-binding domain superfamily/Winged helix DNA-binding domain"/>
    <property type="match status" value="1"/>
</dbReference>
<evidence type="ECO:0000313" key="6">
    <source>
        <dbReference type="EMBL" id="RFC67576.1"/>
    </source>
</evidence>
<dbReference type="PANTHER" id="PTHR24567:SF26">
    <property type="entry name" value="REGULATORY PROTEIN YEIL"/>
    <property type="match status" value="1"/>
</dbReference>
<dbReference type="Proteomes" id="UP000262379">
    <property type="component" value="Unassembled WGS sequence"/>
</dbReference>
<dbReference type="PROSITE" id="PS50042">
    <property type="entry name" value="CNMP_BINDING_3"/>
    <property type="match status" value="1"/>
</dbReference>
<accession>A0A371XED4</accession>
<evidence type="ECO:0000256" key="3">
    <source>
        <dbReference type="ARBA" id="ARBA00023163"/>
    </source>
</evidence>
<gene>
    <name evidence="6" type="ORF">DY251_11370</name>
</gene>
<keyword evidence="3" id="KW-0804">Transcription</keyword>
<dbReference type="EMBL" id="QURN01000007">
    <property type="protein sequence ID" value="RFC67576.1"/>
    <property type="molecule type" value="Genomic_DNA"/>
</dbReference>
<feature type="domain" description="Cyclic nucleotide-binding" evidence="4">
    <location>
        <begin position="14"/>
        <end position="116"/>
    </location>
</feature>
<dbReference type="InterPro" id="IPR036390">
    <property type="entry name" value="WH_DNA-bd_sf"/>
</dbReference>
<keyword evidence="2" id="KW-0238">DNA-binding</keyword>
<dbReference type="Pfam" id="PF13545">
    <property type="entry name" value="HTH_Crp_2"/>
    <property type="match status" value="1"/>
</dbReference>
<dbReference type="SMART" id="SM00100">
    <property type="entry name" value="cNMP"/>
    <property type="match status" value="1"/>
</dbReference>
<dbReference type="Pfam" id="PF00027">
    <property type="entry name" value="cNMP_binding"/>
    <property type="match status" value="1"/>
</dbReference>
<organism evidence="6 7">
    <name type="scientific">Mesorhizobium denitrificans</name>
    <dbReference type="NCBI Taxonomy" id="2294114"/>
    <lineage>
        <taxon>Bacteria</taxon>
        <taxon>Pseudomonadati</taxon>
        <taxon>Pseudomonadota</taxon>
        <taxon>Alphaproteobacteria</taxon>
        <taxon>Hyphomicrobiales</taxon>
        <taxon>Phyllobacteriaceae</taxon>
        <taxon>Mesorhizobium</taxon>
    </lineage>
</organism>
<dbReference type="RefSeq" id="WP_116624010.1">
    <property type="nucleotide sequence ID" value="NZ_QURN01000007.1"/>
</dbReference>
<dbReference type="InterPro" id="IPR050397">
    <property type="entry name" value="Env_Response_Regulators"/>
</dbReference>
<dbReference type="AlphaFoldDB" id="A0A371XED4"/>
<dbReference type="SUPFAM" id="SSF51206">
    <property type="entry name" value="cAMP-binding domain-like"/>
    <property type="match status" value="1"/>
</dbReference>
<dbReference type="Gene3D" id="2.60.120.10">
    <property type="entry name" value="Jelly Rolls"/>
    <property type="match status" value="1"/>
</dbReference>
<evidence type="ECO:0000259" key="5">
    <source>
        <dbReference type="PROSITE" id="PS51063"/>
    </source>
</evidence>
<dbReference type="SUPFAM" id="SSF46785">
    <property type="entry name" value="Winged helix' DNA-binding domain"/>
    <property type="match status" value="1"/>
</dbReference>
<evidence type="ECO:0000259" key="4">
    <source>
        <dbReference type="PROSITE" id="PS50042"/>
    </source>
</evidence>
<name>A0A371XED4_9HYPH</name>
<dbReference type="SMART" id="SM00419">
    <property type="entry name" value="HTH_CRP"/>
    <property type="match status" value="1"/>
</dbReference>
<evidence type="ECO:0000256" key="1">
    <source>
        <dbReference type="ARBA" id="ARBA00023015"/>
    </source>
</evidence>
<sequence>MRAEEKPGFRRLPLFREMMTQTFDSLMQIAYSQNFPPRMDLIQQGEYADFLHILVEGAVELRATWNGHESVMGIVRPVSTFILAACVCDAPYLMSARTLERSRIVMIPAADLRAALRRDPDFAVAAMRELGVGYRTFVRHAKNLKLRNSRERLAAYILQQSQLANGVVSMVLPMEKRHLASYLGMTPENLSRTVKALRADGVRFQGTQVIITDPARLMALAATDSLIDGPDPENIAS</sequence>
<dbReference type="NCBIfam" id="NF006901">
    <property type="entry name" value="PRK09392.1"/>
    <property type="match status" value="1"/>
</dbReference>
<dbReference type="PROSITE" id="PS51063">
    <property type="entry name" value="HTH_CRP_2"/>
    <property type="match status" value="1"/>
</dbReference>
<proteinExistence type="predicted"/>
<dbReference type="InterPro" id="IPR000595">
    <property type="entry name" value="cNMP-bd_dom"/>
</dbReference>
<dbReference type="InterPro" id="IPR014710">
    <property type="entry name" value="RmlC-like_jellyroll"/>
</dbReference>
<dbReference type="GO" id="GO:0003677">
    <property type="term" value="F:DNA binding"/>
    <property type="evidence" value="ECO:0007669"/>
    <property type="project" value="UniProtKB-KW"/>
</dbReference>
<comment type="caution">
    <text evidence="6">The sequence shown here is derived from an EMBL/GenBank/DDBJ whole genome shotgun (WGS) entry which is preliminary data.</text>
</comment>
<dbReference type="PANTHER" id="PTHR24567">
    <property type="entry name" value="CRP FAMILY TRANSCRIPTIONAL REGULATORY PROTEIN"/>
    <property type="match status" value="1"/>
</dbReference>
<evidence type="ECO:0000256" key="2">
    <source>
        <dbReference type="ARBA" id="ARBA00023125"/>
    </source>
</evidence>
<keyword evidence="1" id="KW-0805">Transcription regulation</keyword>
<dbReference type="GO" id="GO:0003700">
    <property type="term" value="F:DNA-binding transcription factor activity"/>
    <property type="evidence" value="ECO:0007669"/>
    <property type="project" value="TreeGrafter"/>
</dbReference>
<feature type="domain" description="HTH crp-type" evidence="5">
    <location>
        <begin position="147"/>
        <end position="215"/>
    </location>
</feature>
<dbReference type="InterPro" id="IPR036388">
    <property type="entry name" value="WH-like_DNA-bd_sf"/>
</dbReference>
<protein>
    <submittedName>
        <fullName evidence="6">Transcriptional regulator</fullName>
    </submittedName>
</protein>
<dbReference type="InterPro" id="IPR012318">
    <property type="entry name" value="HTH_CRP"/>
</dbReference>
<dbReference type="InterPro" id="IPR018490">
    <property type="entry name" value="cNMP-bd_dom_sf"/>
</dbReference>
<keyword evidence="7" id="KW-1185">Reference proteome</keyword>
<evidence type="ECO:0000313" key="7">
    <source>
        <dbReference type="Proteomes" id="UP000262379"/>
    </source>
</evidence>
<dbReference type="GO" id="GO:0005829">
    <property type="term" value="C:cytosol"/>
    <property type="evidence" value="ECO:0007669"/>
    <property type="project" value="TreeGrafter"/>
</dbReference>